<gene>
    <name evidence="1" type="ORF">TsocGM_25305</name>
</gene>
<keyword evidence="2" id="KW-1185">Reference proteome</keyword>
<dbReference type="Proteomes" id="UP000280296">
    <property type="component" value="Unassembled WGS sequence"/>
</dbReference>
<reference evidence="1 2" key="1">
    <citation type="submission" date="2018-12" db="EMBL/GenBank/DDBJ databases">
        <authorList>
            <person name="Toschakov S.V."/>
        </authorList>
    </citation>
    <scope>NUCLEOTIDE SEQUENCE [LARGE SCALE GENOMIC DNA]</scope>
    <source>
        <strain evidence="1 2">GM2012</strain>
    </source>
</reference>
<organism evidence="1 2">
    <name type="scientific">Tautonia sociabilis</name>
    <dbReference type="NCBI Taxonomy" id="2080755"/>
    <lineage>
        <taxon>Bacteria</taxon>
        <taxon>Pseudomonadati</taxon>
        <taxon>Planctomycetota</taxon>
        <taxon>Planctomycetia</taxon>
        <taxon>Isosphaerales</taxon>
        <taxon>Isosphaeraceae</taxon>
        <taxon>Tautonia</taxon>
    </lineage>
</organism>
<dbReference type="RefSeq" id="WP_126728244.1">
    <property type="nucleotide sequence ID" value="NZ_RYZH01000100.1"/>
</dbReference>
<evidence type="ECO:0000313" key="2">
    <source>
        <dbReference type="Proteomes" id="UP000280296"/>
    </source>
</evidence>
<protein>
    <submittedName>
        <fullName evidence="1">Uncharacterized protein</fullName>
    </submittedName>
</protein>
<reference evidence="1 2" key="2">
    <citation type="submission" date="2019-01" db="EMBL/GenBank/DDBJ databases">
        <title>Tautonia sociabilis, a novel thermotolerant planctomycete of Isosphaeraceae family, isolated from a 4000 m deep subterranean habitat.</title>
        <authorList>
            <person name="Kovaleva O.L."/>
            <person name="Elcheninov A.G."/>
            <person name="Van Heerden E."/>
            <person name="Toshchakov S.V."/>
            <person name="Novikov A."/>
            <person name="Bonch-Osmolovskaya E.A."/>
            <person name="Kublanov I.V."/>
        </authorList>
    </citation>
    <scope>NUCLEOTIDE SEQUENCE [LARGE SCALE GENOMIC DNA]</scope>
    <source>
        <strain evidence="1 2">GM2012</strain>
    </source>
</reference>
<sequence>MNWKPQARNTLRARPATSLDCRSVTPPVTQRRLELVEMLGERSLAMVLKRVDQAGPLLLRSPDQFAEQRLSRGFVCRQGNATEDAVPVGVLPVPLLGLPLDPGPGLRVAGRVGRLEETRYRVRSW</sequence>
<comment type="caution">
    <text evidence="1">The sequence shown here is derived from an EMBL/GenBank/DDBJ whole genome shotgun (WGS) entry which is preliminary data.</text>
</comment>
<name>A0A432MCZ7_9BACT</name>
<proteinExistence type="predicted"/>
<dbReference type="AlphaFoldDB" id="A0A432MCZ7"/>
<dbReference type="EMBL" id="RYZH01000100">
    <property type="protein sequence ID" value="RUL81296.1"/>
    <property type="molecule type" value="Genomic_DNA"/>
</dbReference>
<evidence type="ECO:0000313" key="1">
    <source>
        <dbReference type="EMBL" id="RUL81296.1"/>
    </source>
</evidence>
<accession>A0A432MCZ7</accession>